<dbReference type="Gene3D" id="3.10.180.10">
    <property type="entry name" value="2,3-Dihydroxybiphenyl 1,2-Dioxygenase, domain 1"/>
    <property type="match status" value="1"/>
</dbReference>
<comment type="caution">
    <text evidence="2">The sequence shown here is derived from an EMBL/GenBank/DDBJ whole genome shotgun (WGS) entry which is preliminary data.</text>
</comment>
<dbReference type="RefSeq" id="WP_309740855.1">
    <property type="nucleotide sequence ID" value="NZ_JAVDQI010000008.1"/>
</dbReference>
<keyword evidence="2" id="KW-0456">Lyase</keyword>
<protein>
    <submittedName>
        <fullName evidence="2">Enzyme related to lactoylglutathione lyase</fullName>
    </submittedName>
</protein>
<feature type="domain" description="VOC" evidence="1">
    <location>
        <begin position="3"/>
        <end position="124"/>
    </location>
</feature>
<evidence type="ECO:0000313" key="2">
    <source>
        <dbReference type="EMBL" id="MDR6223507.1"/>
    </source>
</evidence>
<dbReference type="PANTHER" id="PTHR33993">
    <property type="entry name" value="GLYOXALASE-RELATED"/>
    <property type="match status" value="1"/>
</dbReference>
<name>A0AA90ZDG0_9EURY</name>
<dbReference type="PROSITE" id="PS51819">
    <property type="entry name" value="VOC"/>
    <property type="match status" value="1"/>
</dbReference>
<sequence length="133" mass="15222">MDKVTHFQLPVNNVDRAKEFYKKLFDWTITDIGFKRDYQLISTVPTDDKGILLEVGAINGALFKRESADEYPSIVVTVDSIEATIKKVEVSGGKVVRQKETVMEIGYYAEIIDTEDNLIGLWEKLPYELKFDI</sequence>
<reference evidence="2 3" key="1">
    <citation type="submission" date="2023-07" db="EMBL/GenBank/DDBJ databases">
        <title>Genomic Encyclopedia of Type Strains, Phase IV (KMG-IV): sequencing the most valuable type-strain genomes for metagenomic binning, comparative biology and taxonomic classification.</title>
        <authorList>
            <person name="Goeker M."/>
        </authorList>
    </citation>
    <scope>NUCLEOTIDE SEQUENCE [LARGE SCALE GENOMIC DNA]</scope>
    <source>
        <strain evidence="2 3">DSM 17273</strain>
    </source>
</reference>
<evidence type="ECO:0000259" key="1">
    <source>
        <dbReference type="PROSITE" id="PS51819"/>
    </source>
</evidence>
<dbReference type="InterPro" id="IPR004360">
    <property type="entry name" value="Glyas_Fos-R_dOase_dom"/>
</dbReference>
<organism evidence="2 3">
    <name type="scientific">Methanococcoides alaskense</name>
    <dbReference type="NCBI Taxonomy" id="325778"/>
    <lineage>
        <taxon>Archaea</taxon>
        <taxon>Methanobacteriati</taxon>
        <taxon>Methanobacteriota</taxon>
        <taxon>Stenosarchaea group</taxon>
        <taxon>Methanomicrobia</taxon>
        <taxon>Methanosarcinales</taxon>
        <taxon>Methanosarcinaceae</taxon>
        <taxon>Methanococcoides</taxon>
    </lineage>
</organism>
<dbReference type="InterPro" id="IPR029068">
    <property type="entry name" value="Glyas_Bleomycin-R_OHBP_Dase"/>
</dbReference>
<dbReference type="InterPro" id="IPR037523">
    <property type="entry name" value="VOC_core"/>
</dbReference>
<dbReference type="SUPFAM" id="SSF54593">
    <property type="entry name" value="Glyoxalase/Bleomycin resistance protein/Dihydroxybiphenyl dioxygenase"/>
    <property type="match status" value="1"/>
</dbReference>
<proteinExistence type="predicted"/>
<dbReference type="EMBL" id="JAVDQI010000008">
    <property type="protein sequence ID" value="MDR6223507.1"/>
    <property type="molecule type" value="Genomic_DNA"/>
</dbReference>
<dbReference type="GO" id="GO:0016829">
    <property type="term" value="F:lyase activity"/>
    <property type="evidence" value="ECO:0007669"/>
    <property type="project" value="UniProtKB-KW"/>
</dbReference>
<accession>A0AA90ZDG0</accession>
<dbReference type="Proteomes" id="UP001185015">
    <property type="component" value="Unassembled WGS sequence"/>
</dbReference>
<gene>
    <name evidence="2" type="ORF">J2750_001977</name>
</gene>
<dbReference type="CDD" id="cd07247">
    <property type="entry name" value="SgaA_N_like"/>
    <property type="match status" value="1"/>
</dbReference>
<keyword evidence="3" id="KW-1185">Reference proteome</keyword>
<dbReference type="PANTHER" id="PTHR33993:SF2">
    <property type="entry name" value="VOC DOMAIN-CONTAINING PROTEIN"/>
    <property type="match status" value="1"/>
</dbReference>
<evidence type="ECO:0000313" key="3">
    <source>
        <dbReference type="Proteomes" id="UP001185015"/>
    </source>
</evidence>
<dbReference type="AlphaFoldDB" id="A0AA90ZDG0"/>
<dbReference type="Pfam" id="PF00903">
    <property type="entry name" value="Glyoxalase"/>
    <property type="match status" value="1"/>
</dbReference>
<dbReference type="InterPro" id="IPR052164">
    <property type="entry name" value="Anthracycline_SecMetBiosynth"/>
</dbReference>